<dbReference type="STRING" id="1121291.SAMN02745134_03397"/>
<keyword evidence="1" id="KW-0732">Signal</keyword>
<accession>A0A1W1XX87</accession>
<evidence type="ECO:0000313" key="2">
    <source>
        <dbReference type="EMBL" id="SMC28128.1"/>
    </source>
</evidence>
<reference evidence="2 3" key="1">
    <citation type="submission" date="2017-04" db="EMBL/GenBank/DDBJ databases">
        <authorList>
            <person name="Afonso C.L."/>
            <person name="Miller P.J."/>
            <person name="Scott M.A."/>
            <person name="Spackman E."/>
            <person name="Goraichik I."/>
            <person name="Dimitrov K.M."/>
            <person name="Suarez D.L."/>
            <person name="Swayne D.E."/>
        </authorList>
    </citation>
    <scope>NUCLEOTIDE SEQUENCE [LARGE SCALE GENOMIC DNA]</scope>
    <source>
        <strain evidence="2 3">DSM 12555</strain>
    </source>
</reference>
<proteinExistence type="predicted"/>
<dbReference type="InterPro" id="IPR036209">
    <property type="entry name" value="YwmB-like_sf"/>
</dbReference>
<evidence type="ECO:0000256" key="1">
    <source>
        <dbReference type="SAM" id="SignalP"/>
    </source>
</evidence>
<organism evidence="2 3">
    <name type="scientific">Clostridium acidisoli DSM 12555</name>
    <dbReference type="NCBI Taxonomy" id="1121291"/>
    <lineage>
        <taxon>Bacteria</taxon>
        <taxon>Bacillati</taxon>
        <taxon>Bacillota</taxon>
        <taxon>Clostridia</taxon>
        <taxon>Eubacteriales</taxon>
        <taxon>Clostridiaceae</taxon>
        <taxon>Clostridium</taxon>
    </lineage>
</organism>
<feature type="chain" id="PRO_5012935677" description="TATA-box binding" evidence="1">
    <location>
        <begin position="26"/>
        <end position="265"/>
    </location>
</feature>
<gene>
    <name evidence="2" type="ORF">SAMN02745134_03397</name>
</gene>
<feature type="signal peptide" evidence="1">
    <location>
        <begin position="1"/>
        <end position="25"/>
    </location>
</feature>
<keyword evidence="3" id="KW-1185">Reference proteome</keyword>
<dbReference type="EMBL" id="FWXH01000022">
    <property type="protein sequence ID" value="SMC28128.1"/>
    <property type="molecule type" value="Genomic_DNA"/>
</dbReference>
<name>A0A1W1XX87_9CLOT</name>
<dbReference type="OrthoDB" id="1934444at2"/>
<evidence type="ECO:0000313" key="3">
    <source>
        <dbReference type="Proteomes" id="UP000192468"/>
    </source>
</evidence>
<protein>
    <recommendedName>
        <fullName evidence="4">TATA-box binding</fullName>
    </recommendedName>
</protein>
<dbReference type="RefSeq" id="WP_084117404.1">
    <property type="nucleotide sequence ID" value="NZ_FWXH01000022.1"/>
</dbReference>
<sequence>MKFKKISTCFLVFFITIFMVSITFAEDRKDIFQNIVSETNGNIVENGMNISYKVKNEGKNECVNWLKLMNLYDKNEKQSENCNYTYNDLLNGENDINLESINKIKNTYKLENTVTINRGDMYSREFQKGNISGYIESKKYDNNTQIYIFIREVYPKEDINSIEKKVKKISGIDGCNISVHKYIKIKSSIKDIKLIQSGIIKYLKDIGSENIDTVHINEGFSTVAYTKQYDPIVDNGKYIDLNFAVINESKQNFIILGTPMVDITY</sequence>
<dbReference type="AlphaFoldDB" id="A0A1W1XX87"/>
<dbReference type="Proteomes" id="UP000192468">
    <property type="component" value="Unassembled WGS sequence"/>
</dbReference>
<dbReference type="SUPFAM" id="SSF143842">
    <property type="entry name" value="YwmB-like"/>
    <property type="match status" value="1"/>
</dbReference>
<evidence type="ECO:0008006" key="4">
    <source>
        <dbReference type="Google" id="ProtNLM"/>
    </source>
</evidence>